<dbReference type="OrthoDB" id="9764669at2"/>
<keyword evidence="16" id="KW-1185">Reference proteome</keyword>
<dbReference type="Pfam" id="PF07715">
    <property type="entry name" value="Plug"/>
    <property type="match status" value="1"/>
</dbReference>
<evidence type="ECO:0000313" key="16">
    <source>
        <dbReference type="Proteomes" id="UP000183656"/>
    </source>
</evidence>
<dbReference type="PANTHER" id="PTHR47234:SF3">
    <property type="entry name" value="SECRETIN_TONB SHORT N-TERMINAL DOMAIN-CONTAINING PROTEIN"/>
    <property type="match status" value="1"/>
</dbReference>
<accession>A0A1I7J0G3</accession>
<evidence type="ECO:0000256" key="1">
    <source>
        <dbReference type="ARBA" id="ARBA00004571"/>
    </source>
</evidence>
<evidence type="ECO:0000256" key="9">
    <source>
        <dbReference type="ARBA" id="ARBA00023237"/>
    </source>
</evidence>
<evidence type="ECO:0000256" key="5">
    <source>
        <dbReference type="ARBA" id="ARBA00022692"/>
    </source>
</evidence>
<evidence type="ECO:0000256" key="10">
    <source>
        <dbReference type="PROSITE-ProRule" id="PRU01360"/>
    </source>
</evidence>
<dbReference type="GO" id="GO:0009279">
    <property type="term" value="C:cell outer membrane"/>
    <property type="evidence" value="ECO:0007669"/>
    <property type="project" value="UniProtKB-SubCell"/>
</dbReference>
<dbReference type="SUPFAM" id="SSF56935">
    <property type="entry name" value="Porins"/>
    <property type="match status" value="1"/>
</dbReference>
<keyword evidence="12" id="KW-0732">Signal</keyword>
<comment type="subcellular location">
    <subcellularLocation>
        <location evidence="1 10">Cell outer membrane</location>
        <topology evidence="1 10">Multi-pass membrane protein</topology>
    </subcellularLocation>
</comment>
<keyword evidence="5 10" id="KW-0812">Transmembrane</keyword>
<protein>
    <submittedName>
        <fullName evidence="15">Iron complex outermembrane recepter protein</fullName>
    </submittedName>
</protein>
<evidence type="ECO:0000256" key="3">
    <source>
        <dbReference type="ARBA" id="ARBA00022448"/>
    </source>
</evidence>
<dbReference type="Gene3D" id="2.40.170.20">
    <property type="entry name" value="TonB-dependent receptor, beta-barrel domain"/>
    <property type="match status" value="1"/>
</dbReference>
<gene>
    <name evidence="15" type="ORF">SAMN04489707_10219</name>
</gene>
<dbReference type="AlphaFoldDB" id="A0A1I7J0G3"/>
<dbReference type="STRING" id="343013.SAMN04489707_10219"/>
<organism evidence="15 16">
    <name type="scientific">Paenacidovorax caeni</name>
    <dbReference type="NCBI Taxonomy" id="343013"/>
    <lineage>
        <taxon>Bacteria</taxon>
        <taxon>Pseudomonadati</taxon>
        <taxon>Pseudomonadota</taxon>
        <taxon>Betaproteobacteria</taxon>
        <taxon>Burkholderiales</taxon>
        <taxon>Comamonadaceae</taxon>
        <taxon>Paenacidovorax</taxon>
    </lineage>
</organism>
<comment type="similarity">
    <text evidence="2 10 11">Belongs to the TonB-dependent receptor family.</text>
</comment>
<keyword evidence="6 11" id="KW-0798">TonB box</keyword>
<dbReference type="InterPro" id="IPR036942">
    <property type="entry name" value="Beta-barrel_TonB_sf"/>
</dbReference>
<evidence type="ECO:0000259" key="14">
    <source>
        <dbReference type="Pfam" id="PF07715"/>
    </source>
</evidence>
<keyword evidence="9 10" id="KW-0998">Cell outer membrane</keyword>
<dbReference type="InterPro" id="IPR039426">
    <property type="entry name" value="TonB-dep_rcpt-like"/>
</dbReference>
<dbReference type="PROSITE" id="PS52016">
    <property type="entry name" value="TONB_DEPENDENT_REC_3"/>
    <property type="match status" value="1"/>
</dbReference>
<dbReference type="InterPro" id="IPR012910">
    <property type="entry name" value="Plug_dom"/>
</dbReference>
<feature type="domain" description="TonB-dependent receptor-like beta-barrel" evidence="13">
    <location>
        <begin position="287"/>
        <end position="747"/>
    </location>
</feature>
<evidence type="ECO:0000259" key="13">
    <source>
        <dbReference type="Pfam" id="PF00593"/>
    </source>
</evidence>
<evidence type="ECO:0000256" key="12">
    <source>
        <dbReference type="SAM" id="SignalP"/>
    </source>
</evidence>
<dbReference type="EMBL" id="FPBX01000021">
    <property type="protein sequence ID" value="SFU78632.1"/>
    <property type="molecule type" value="Genomic_DNA"/>
</dbReference>
<evidence type="ECO:0000256" key="7">
    <source>
        <dbReference type="ARBA" id="ARBA00023136"/>
    </source>
</evidence>
<name>A0A1I7J0G3_9BURK</name>
<evidence type="ECO:0000256" key="11">
    <source>
        <dbReference type="RuleBase" id="RU003357"/>
    </source>
</evidence>
<evidence type="ECO:0000313" key="15">
    <source>
        <dbReference type="EMBL" id="SFU78632.1"/>
    </source>
</evidence>
<dbReference type="InterPro" id="IPR037066">
    <property type="entry name" value="Plug_dom_sf"/>
</dbReference>
<evidence type="ECO:0000256" key="6">
    <source>
        <dbReference type="ARBA" id="ARBA00023077"/>
    </source>
</evidence>
<keyword evidence="3 10" id="KW-0813">Transport</keyword>
<dbReference type="RefSeq" id="WP_082366628.1">
    <property type="nucleotide sequence ID" value="NZ_CYIG01000040.1"/>
</dbReference>
<evidence type="ECO:0000256" key="8">
    <source>
        <dbReference type="ARBA" id="ARBA00023170"/>
    </source>
</evidence>
<feature type="domain" description="TonB-dependent receptor plug" evidence="14">
    <location>
        <begin position="58"/>
        <end position="177"/>
    </location>
</feature>
<dbReference type="Proteomes" id="UP000183656">
    <property type="component" value="Unassembled WGS sequence"/>
</dbReference>
<keyword evidence="7 10" id="KW-0472">Membrane</keyword>
<evidence type="ECO:0000256" key="2">
    <source>
        <dbReference type="ARBA" id="ARBA00009810"/>
    </source>
</evidence>
<dbReference type="InterPro" id="IPR000531">
    <property type="entry name" value="Beta-barrel_TonB"/>
</dbReference>
<dbReference type="CDD" id="cd01347">
    <property type="entry name" value="ligand_gated_channel"/>
    <property type="match status" value="1"/>
</dbReference>
<dbReference type="Gene3D" id="2.170.130.10">
    <property type="entry name" value="TonB-dependent receptor, plug domain"/>
    <property type="match status" value="1"/>
</dbReference>
<sequence length="792" mass="85887">MKRLLCLLPLWTACAAALADPPAPRNDWYELPLDELVRVQIPPQADVGSRDGTHSALDAIVPTDVYTAEQLQSVGPGGLAQALAALVPGFNYPRPSIADGTDHAPPFTLRSLNPDQVLVLVNGKRLHQSALLHTNGTIGRGSSGADLNTIPLLAVERVEVLRDGAAAQYGSDAIAGIINIVLKGYGHASQAQLGWGRTTAGDGLQRQAAVFHSTPLAGDGFINLTAELRDRGATNRAGPDALDGGRINTHFGDADTQDAVLAWSAEVPRGDTSLYAHGHVNRRNSSAGAFFRRADDERNLPQIYPQGFLPRIEPRITDFATTLGAKGTSDSGTEWDLAYTGGFNDFHFYVANSLNRSLGVSSPTAFDSGATSLAQHTISADLRRNFGPHTLSGGYEYRVENYRIRQGEPASWQLGADSAWYPGAQGFGGFAPENEANAWRRSHALYLDLKYALAPQLVLNAATRAERYSDFGSTLNGKLALRLRPAEHWLLRTSVSSGFRAPSLAQSHFTSTAMVRDGDDILQYGSYGVDHPVARALGATDLKPENSRHFTLGAVWQPTPQLTASVDGFVTDISDRIMATGYIAGWNLAQLSPQAQAILQQNHVDGATYFTNAVGTRTRGLDLRLDYKQELPQGRRWHVSAAFQHAATRITQVNRAPAVLGVDMTDLILDPYTRVTMESGQPRSAFKLWTQYSTPRYDLAFNLSRFGSYASTYGATEVTFGARWTLDAQFSYHWNKNTTLTVGGTNVLNARPAQWGATDDALTGAGKIIPYSQYAPFGYNGAAYYVRLGVRF</sequence>
<reference evidence="15 16" key="1">
    <citation type="submission" date="2016-10" db="EMBL/GenBank/DDBJ databases">
        <authorList>
            <person name="de Groot N.N."/>
        </authorList>
    </citation>
    <scope>NUCLEOTIDE SEQUENCE [LARGE SCALE GENOMIC DNA]</scope>
    <source>
        <strain evidence="15 16">R-24608</strain>
    </source>
</reference>
<feature type="signal peptide" evidence="12">
    <location>
        <begin position="1"/>
        <end position="19"/>
    </location>
</feature>
<keyword evidence="8" id="KW-0675">Receptor</keyword>
<keyword evidence="4 10" id="KW-1134">Transmembrane beta strand</keyword>
<proteinExistence type="inferred from homology"/>
<feature type="chain" id="PRO_5010286136" evidence="12">
    <location>
        <begin position="20"/>
        <end position="792"/>
    </location>
</feature>
<dbReference type="Pfam" id="PF00593">
    <property type="entry name" value="TonB_dep_Rec_b-barrel"/>
    <property type="match status" value="1"/>
</dbReference>
<dbReference type="PANTHER" id="PTHR47234">
    <property type="match status" value="1"/>
</dbReference>
<evidence type="ECO:0000256" key="4">
    <source>
        <dbReference type="ARBA" id="ARBA00022452"/>
    </source>
</evidence>